<evidence type="ECO:0000259" key="2">
    <source>
        <dbReference type="Pfam" id="PF20149"/>
    </source>
</evidence>
<name>A0A4S4L4E6_9AGAM</name>
<accession>A0A4S4L4E6</accession>
<dbReference type="InterPro" id="IPR045341">
    <property type="entry name" value="DUF6532"/>
</dbReference>
<reference evidence="3 4" key="1">
    <citation type="submission" date="2019-02" db="EMBL/GenBank/DDBJ databases">
        <title>Genome sequencing of the rare red list fungi Phellinidium pouzarii.</title>
        <authorList>
            <person name="Buettner E."/>
            <person name="Kellner H."/>
        </authorList>
    </citation>
    <scope>NUCLEOTIDE SEQUENCE [LARGE SCALE GENOMIC DNA]</scope>
    <source>
        <strain evidence="3 4">DSM 108285</strain>
    </source>
</reference>
<keyword evidence="4" id="KW-1185">Reference proteome</keyword>
<protein>
    <recommendedName>
        <fullName evidence="2">DUF6532 domain-containing protein</fullName>
    </recommendedName>
</protein>
<dbReference type="OrthoDB" id="2790754at2759"/>
<dbReference type="Pfam" id="PF20149">
    <property type="entry name" value="DUF6532"/>
    <property type="match status" value="1"/>
</dbReference>
<proteinExistence type="predicted"/>
<evidence type="ECO:0000313" key="4">
    <source>
        <dbReference type="Proteomes" id="UP000308199"/>
    </source>
</evidence>
<dbReference type="AlphaFoldDB" id="A0A4S4L4E6"/>
<evidence type="ECO:0000256" key="1">
    <source>
        <dbReference type="SAM" id="MobiDB-lite"/>
    </source>
</evidence>
<feature type="compositionally biased region" description="Acidic residues" evidence="1">
    <location>
        <begin position="16"/>
        <end position="31"/>
    </location>
</feature>
<organism evidence="3 4">
    <name type="scientific">Phellinidium pouzarii</name>
    <dbReference type="NCBI Taxonomy" id="167371"/>
    <lineage>
        <taxon>Eukaryota</taxon>
        <taxon>Fungi</taxon>
        <taxon>Dikarya</taxon>
        <taxon>Basidiomycota</taxon>
        <taxon>Agaricomycotina</taxon>
        <taxon>Agaricomycetes</taxon>
        <taxon>Hymenochaetales</taxon>
        <taxon>Hymenochaetaceae</taxon>
        <taxon>Phellinidium</taxon>
    </lineage>
</organism>
<dbReference type="EMBL" id="SGPK01000239">
    <property type="protein sequence ID" value="THH05751.1"/>
    <property type="molecule type" value="Genomic_DNA"/>
</dbReference>
<dbReference type="Proteomes" id="UP000308199">
    <property type="component" value="Unassembled WGS sequence"/>
</dbReference>
<sequence>MQLEDNDNSAKCSDEERQEIDADPDANEQTEESSTSDSSSLQGIVKQKRTATITSQMTAEDSLELVHTPRKNAKNSHSHFVFETPSTISFTGSPVIAKDMPPNTVSDRQIAKVVKIKDGTLSSLDPKSKTRAQIACKIFRASIAVENGFPTSDEKDDMIYSAFRTSASSGISSHEDELLKRWTSDEQYKHTMSKIASAVSVFQNAQTDTSSDWTKHLKLASLVKMLVEKGIFAYGGIQLQPFSYDKQLPFGNPIISQILKAQWFSSRTADGIKFQERFNPMPYPVIALILTAIESVLLDYQTGSFLPKNFEGEIYRSVWLKHIKRIKGMADITKAPKYIAALQIKFYKTACTHARIDIPQGSSGEEDEIDYTALERSASTTSLTI</sequence>
<feature type="domain" description="DUF6532" evidence="2">
    <location>
        <begin position="135"/>
        <end position="327"/>
    </location>
</feature>
<comment type="caution">
    <text evidence="3">The sequence shown here is derived from an EMBL/GenBank/DDBJ whole genome shotgun (WGS) entry which is preliminary data.</text>
</comment>
<feature type="region of interest" description="Disordered" evidence="1">
    <location>
        <begin position="1"/>
        <end position="49"/>
    </location>
</feature>
<gene>
    <name evidence="3" type="ORF">EW145_g4569</name>
</gene>
<evidence type="ECO:0000313" key="3">
    <source>
        <dbReference type="EMBL" id="THH05751.1"/>
    </source>
</evidence>